<name>A0A182TVH5_9DIPT</name>
<feature type="compositionally biased region" description="Basic and acidic residues" evidence="1">
    <location>
        <begin position="106"/>
        <end position="139"/>
    </location>
</feature>
<evidence type="ECO:0000313" key="2">
    <source>
        <dbReference type="EnsemblMetazoa" id="AMEC009030-PA"/>
    </source>
</evidence>
<dbReference type="AlphaFoldDB" id="A0A182TVH5"/>
<dbReference type="VEuPathDB" id="VectorBase:AMEC009030"/>
<protein>
    <submittedName>
        <fullName evidence="2">Uncharacterized protein</fullName>
    </submittedName>
</protein>
<reference evidence="3" key="1">
    <citation type="submission" date="2014-01" db="EMBL/GenBank/DDBJ databases">
        <title>The Genome Sequence of Anopheles melas CM1001059_A (V2).</title>
        <authorList>
            <consortium name="The Broad Institute Genomics Platform"/>
            <person name="Neafsey D.E."/>
            <person name="Besansky N."/>
            <person name="Howell P."/>
            <person name="Walton C."/>
            <person name="Young S.K."/>
            <person name="Zeng Q."/>
            <person name="Gargeya S."/>
            <person name="Fitzgerald M."/>
            <person name="Haas B."/>
            <person name="Abouelleil A."/>
            <person name="Allen A.W."/>
            <person name="Alvarado L."/>
            <person name="Arachchi H.M."/>
            <person name="Berlin A.M."/>
            <person name="Chapman S.B."/>
            <person name="Gainer-Dewar J."/>
            <person name="Goldberg J."/>
            <person name="Griggs A."/>
            <person name="Gujja S."/>
            <person name="Hansen M."/>
            <person name="Howarth C."/>
            <person name="Imamovic A."/>
            <person name="Ireland A."/>
            <person name="Larimer J."/>
            <person name="McCowan C."/>
            <person name="Murphy C."/>
            <person name="Pearson M."/>
            <person name="Poon T.W."/>
            <person name="Priest M."/>
            <person name="Roberts A."/>
            <person name="Saif S."/>
            <person name="Shea T."/>
            <person name="Sisk P."/>
            <person name="Sykes S."/>
            <person name="Wortman J."/>
            <person name="Nusbaum C."/>
            <person name="Birren B."/>
        </authorList>
    </citation>
    <scope>NUCLEOTIDE SEQUENCE [LARGE SCALE GENOMIC DNA]</scope>
    <source>
        <strain evidence="3">CM1001059</strain>
    </source>
</reference>
<proteinExistence type="predicted"/>
<organism evidence="2 3">
    <name type="scientific">Anopheles melas</name>
    <dbReference type="NCBI Taxonomy" id="34690"/>
    <lineage>
        <taxon>Eukaryota</taxon>
        <taxon>Metazoa</taxon>
        <taxon>Ecdysozoa</taxon>
        <taxon>Arthropoda</taxon>
        <taxon>Hexapoda</taxon>
        <taxon>Insecta</taxon>
        <taxon>Pterygota</taxon>
        <taxon>Neoptera</taxon>
        <taxon>Endopterygota</taxon>
        <taxon>Diptera</taxon>
        <taxon>Nematocera</taxon>
        <taxon>Culicoidea</taxon>
        <taxon>Culicidae</taxon>
        <taxon>Anophelinae</taxon>
        <taxon>Anopheles</taxon>
    </lineage>
</organism>
<dbReference type="Proteomes" id="UP000075902">
    <property type="component" value="Unassembled WGS sequence"/>
</dbReference>
<evidence type="ECO:0000313" key="3">
    <source>
        <dbReference type="Proteomes" id="UP000075902"/>
    </source>
</evidence>
<feature type="compositionally biased region" description="Basic and acidic residues" evidence="1">
    <location>
        <begin position="66"/>
        <end position="77"/>
    </location>
</feature>
<reference evidence="2" key="2">
    <citation type="submission" date="2020-05" db="UniProtKB">
        <authorList>
            <consortium name="EnsemblMetazoa"/>
        </authorList>
    </citation>
    <scope>IDENTIFICATION</scope>
    <source>
        <strain evidence="2">CM1001059</strain>
    </source>
</reference>
<accession>A0A182TVH5</accession>
<dbReference type="EnsemblMetazoa" id="AMEC009030-RA">
    <property type="protein sequence ID" value="AMEC009030-PA"/>
    <property type="gene ID" value="AMEC009030"/>
</dbReference>
<sequence>MSTTPEKELSALELSYLSPLAIDAGSDLISFVLQRDEQKVAQDQKDEELVEDQPKIEKALEDAMSDIVERSDSEDISGRPIGENNKPRALEDVPEEANSVDEDHVEQETTHDVAHDGAHDEAIEEISKHADEDKDRRAGVEVGGQEAGVADNGFAKVMFLATLDLVPMSRRAGDELTWSEIATEGWSTAVASQDSQ</sequence>
<feature type="compositionally biased region" description="Acidic residues" evidence="1">
    <location>
        <begin position="92"/>
        <end position="105"/>
    </location>
</feature>
<feature type="region of interest" description="Disordered" evidence="1">
    <location>
        <begin position="66"/>
        <end position="144"/>
    </location>
</feature>
<keyword evidence="3" id="KW-1185">Reference proteome</keyword>
<evidence type="ECO:0000256" key="1">
    <source>
        <dbReference type="SAM" id="MobiDB-lite"/>
    </source>
</evidence>